<dbReference type="PANTHER" id="PTHR35569:SF1">
    <property type="entry name" value="CYANAMIDE HYDRATASE DDI2-RELATED"/>
    <property type="match status" value="1"/>
</dbReference>
<dbReference type="AlphaFoldDB" id="A0A495ICE4"/>
<evidence type="ECO:0000313" key="1">
    <source>
        <dbReference type="EMBL" id="RKR72971.1"/>
    </source>
</evidence>
<evidence type="ECO:0000313" key="2">
    <source>
        <dbReference type="Proteomes" id="UP000280008"/>
    </source>
</evidence>
<name>A0A495ICE4_9MICO</name>
<evidence type="ECO:0008006" key="3">
    <source>
        <dbReference type="Google" id="ProtNLM"/>
    </source>
</evidence>
<dbReference type="PANTHER" id="PTHR35569">
    <property type="entry name" value="CYANAMIDE HYDRATASE DDI2-RELATED"/>
    <property type="match status" value="1"/>
</dbReference>
<dbReference type="Proteomes" id="UP000280008">
    <property type="component" value="Unassembled WGS sequence"/>
</dbReference>
<keyword evidence="2" id="KW-1185">Reference proteome</keyword>
<gene>
    <name evidence="1" type="ORF">C8E83_0053</name>
</gene>
<dbReference type="EMBL" id="RBKS01000001">
    <property type="protein sequence ID" value="RKR72971.1"/>
    <property type="molecule type" value="Genomic_DNA"/>
</dbReference>
<accession>A0A495ICE4</accession>
<sequence>MSTADALLAPPTPTAALALETVRAMADPGLVNHCLRSYAWGVARADALGLDYDAELLFVSSMLHDLGVVPLFDSHDQPFEDAGGAVGWVFAAGAGWPADRRERVREVIQRHMLPSVDPADDPEGHLLEVATSFDVRGAGADGWAPTLVADVLRRAPRLDFGDRFTGLIAAQARRKPASQARRLHDAGGPAAGAAYWASAAGVRPEGA</sequence>
<protein>
    <recommendedName>
        <fullName evidence="3">HD domain-containing protein</fullName>
    </recommendedName>
</protein>
<reference evidence="1 2" key="1">
    <citation type="submission" date="2018-10" db="EMBL/GenBank/DDBJ databases">
        <title>Sequencing the genomes of 1000 actinobacteria strains.</title>
        <authorList>
            <person name="Klenk H.-P."/>
        </authorList>
    </citation>
    <scope>NUCLEOTIDE SEQUENCE [LARGE SCALE GENOMIC DNA]</scope>
    <source>
        <strain evidence="1 2">DSM 17894</strain>
    </source>
</reference>
<comment type="caution">
    <text evidence="1">The sequence shown here is derived from an EMBL/GenBank/DDBJ whole genome shotgun (WGS) entry which is preliminary data.</text>
</comment>
<dbReference type="Gene3D" id="1.10.3210.10">
    <property type="entry name" value="Hypothetical protein af1432"/>
    <property type="match status" value="1"/>
</dbReference>
<dbReference type="SUPFAM" id="SSF109604">
    <property type="entry name" value="HD-domain/PDEase-like"/>
    <property type="match status" value="1"/>
</dbReference>
<dbReference type="RefSeq" id="WP_211331636.1">
    <property type="nucleotide sequence ID" value="NZ_RBKS01000001.1"/>
</dbReference>
<proteinExistence type="predicted"/>
<organism evidence="1 2">
    <name type="scientific">Frondihabitans australicus</name>
    <dbReference type="NCBI Taxonomy" id="386892"/>
    <lineage>
        <taxon>Bacteria</taxon>
        <taxon>Bacillati</taxon>
        <taxon>Actinomycetota</taxon>
        <taxon>Actinomycetes</taxon>
        <taxon>Micrococcales</taxon>
        <taxon>Microbacteriaceae</taxon>
        <taxon>Frondihabitans</taxon>
    </lineage>
</organism>